<accession>R7WFX9</accession>
<protein>
    <submittedName>
        <fullName evidence="4">Uncharacterized protein</fullName>
    </submittedName>
</protein>
<organism evidence="4">
    <name type="scientific">Aegilops tauschii</name>
    <name type="common">Tausch's goatgrass</name>
    <name type="synonym">Aegilops squarrosa</name>
    <dbReference type="NCBI Taxonomy" id="37682"/>
    <lineage>
        <taxon>Eukaryota</taxon>
        <taxon>Viridiplantae</taxon>
        <taxon>Streptophyta</taxon>
        <taxon>Embryophyta</taxon>
        <taxon>Tracheophyta</taxon>
        <taxon>Spermatophyta</taxon>
        <taxon>Magnoliopsida</taxon>
        <taxon>Liliopsida</taxon>
        <taxon>Poales</taxon>
        <taxon>Poaceae</taxon>
        <taxon>BOP clade</taxon>
        <taxon>Pooideae</taxon>
        <taxon>Triticodae</taxon>
        <taxon>Triticeae</taxon>
        <taxon>Triticinae</taxon>
        <taxon>Aegilops</taxon>
    </lineage>
</organism>
<keyword evidence="3" id="KW-0472">Membrane</keyword>
<feature type="transmembrane region" description="Helical" evidence="3">
    <location>
        <begin position="520"/>
        <end position="546"/>
    </location>
</feature>
<feature type="compositionally biased region" description="Basic and acidic residues" evidence="2">
    <location>
        <begin position="458"/>
        <end position="468"/>
    </location>
</feature>
<dbReference type="Pfam" id="PF00092">
    <property type="entry name" value="VWA"/>
    <property type="match status" value="1"/>
</dbReference>
<dbReference type="PANTHER" id="PTHR10579:SF173">
    <property type="entry name" value="VWFA DOMAIN-CONTAINING PROTEIN"/>
    <property type="match status" value="1"/>
</dbReference>
<keyword evidence="3" id="KW-1133">Transmembrane helix</keyword>
<dbReference type="InterPro" id="IPR002035">
    <property type="entry name" value="VWF_A"/>
</dbReference>
<dbReference type="AlphaFoldDB" id="R7WFX9"/>
<evidence type="ECO:0000313" key="4">
    <source>
        <dbReference type="EnsemblPlants" id="EMT19474"/>
    </source>
</evidence>
<name>R7WFX9_AEGTA</name>
<dbReference type="PROSITE" id="PS50234">
    <property type="entry name" value="VWFA"/>
    <property type="match status" value="1"/>
</dbReference>
<feature type="region of interest" description="Disordered" evidence="2">
    <location>
        <begin position="458"/>
        <end position="478"/>
    </location>
</feature>
<dbReference type="ExpressionAtlas" id="R7WFX9">
    <property type="expression patterns" value="baseline"/>
</dbReference>
<reference evidence="4" key="1">
    <citation type="submission" date="2015-06" db="UniProtKB">
        <authorList>
            <consortium name="EnsemblPlants"/>
        </authorList>
    </citation>
    <scope>IDENTIFICATION</scope>
</reference>
<evidence type="ECO:0000256" key="3">
    <source>
        <dbReference type="SAM" id="Phobius"/>
    </source>
</evidence>
<evidence type="ECO:0000256" key="1">
    <source>
        <dbReference type="SAM" id="Coils"/>
    </source>
</evidence>
<dbReference type="PANTHER" id="PTHR10579">
    <property type="entry name" value="CALCIUM-ACTIVATED CHLORIDE CHANNEL REGULATOR"/>
    <property type="match status" value="1"/>
</dbReference>
<sequence length="829" mass="90931">MSFDFDDEDQNVPYAYYTPGTLQRDTAQNVWLVPHTATNRAPLQQNKQQVLLELIGASSTSERSGLDLVAVLDISYSMTGENRLGRMKTAMQFVIKKLSPNDRLSIVTFSDDAERRCHLRSMTQASKAHLEDLVDGLGVINMTNMKAGLETGHKILDDRRIARGRAASIFILSDGDQNKGDATTVDVSDVAVYTFGFGADSNHKVLGEIAMKSKGGTFNFVEDGESMSEPFSQILGGLLSIVVQDLKLTVSPNPGDSTIEKVNAGLYLQTKDTNTGSVTVSFGDLFAAELRNIMIDVLLPTVHRSKNVTVIIASCTYSINGKPFVSHEFRVTIRRTGSADPSSPISEAVLTEQVRQIYIEDLRQAITLADSVGLQGANNKLVEARNNLQLERSNSMIDILRAQLDKLIELISSGMGLRALRACLLSMMMLHGRQRVTETGPVMGHKLYVTQFTDMSRKQAGDHEKDPAKVPPPASQDVDQAKIVRDQQGIKRPPAVVEATTCSWRTWWRDRKSHHESSRWAMAILCTVLAIAMIVIGVTLLAVYLLNMPKMPYLVVSDAQLGALRYAQQDGTIQYLQLPITILAENNNSKADATFSRVDLALQFHGVDVALLRTPAPFVVAAESSLPLQYNVVSTGRRLDPAGMRSMDQSLNAGMVPFDLRGKARTRWKVGIFLKAHFWTRISCRLHFFPSNSTVMPTDLRRCRSRYLVVEPTHQGSSSKLVTGARIFLNLFQAFRRCSFNGRTRSIDYEDACGGDFANLKMMCRLSISEVLIGACAKGPEVVGSALKGALHSSPATTNMSFVAGAAPPTVTHPAVAGFTMSPPLPSKS</sequence>
<keyword evidence="1" id="KW-0175">Coiled coil</keyword>
<dbReference type="SUPFAM" id="SSF53300">
    <property type="entry name" value="vWA-like"/>
    <property type="match status" value="1"/>
</dbReference>
<dbReference type="SMART" id="SM00327">
    <property type="entry name" value="VWA"/>
    <property type="match status" value="1"/>
</dbReference>
<proteinExistence type="predicted"/>
<dbReference type="InterPro" id="IPR036465">
    <property type="entry name" value="vWFA_dom_sf"/>
</dbReference>
<evidence type="ECO:0000256" key="2">
    <source>
        <dbReference type="SAM" id="MobiDB-lite"/>
    </source>
</evidence>
<dbReference type="Gene3D" id="3.40.50.410">
    <property type="entry name" value="von Willebrand factor, type A domain"/>
    <property type="match status" value="1"/>
</dbReference>
<dbReference type="InterPro" id="IPR051266">
    <property type="entry name" value="CLCR"/>
</dbReference>
<dbReference type="EnsemblPlants" id="EMT19474">
    <property type="protein sequence ID" value="EMT19474"/>
    <property type="gene ID" value="F775_15416"/>
</dbReference>
<feature type="coiled-coil region" evidence="1">
    <location>
        <begin position="374"/>
        <end position="410"/>
    </location>
</feature>
<keyword evidence="3" id="KW-0812">Transmembrane</keyword>